<dbReference type="AlphaFoldDB" id="A0A0E9UHN2"/>
<reference evidence="1" key="2">
    <citation type="journal article" date="2015" name="Fish Shellfish Immunol.">
        <title>Early steps in the European eel (Anguilla anguilla)-Vibrio vulnificus interaction in the gills: Role of the RtxA13 toxin.</title>
        <authorList>
            <person name="Callol A."/>
            <person name="Pajuelo D."/>
            <person name="Ebbesson L."/>
            <person name="Teles M."/>
            <person name="MacKenzie S."/>
            <person name="Amaro C."/>
        </authorList>
    </citation>
    <scope>NUCLEOTIDE SEQUENCE</scope>
</reference>
<reference evidence="1" key="1">
    <citation type="submission" date="2014-11" db="EMBL/GenBank/DDBJ databases">
        <authorList>
            <person name="Amaro Gonzalez C."/>
        </authorList>
    </citation>
    <scope>NUCLEOTIDE SEQUENCE</scope>
</reference>
<proteinExistence type="predicted"/>
<name>A0A0E9UHN2_ANGAN</name>
<evidence type="ECO:0000313" key="1">
    <source>
        <dbReference type="EMBL" id="JAH64508.1"/>
    </source>
</evidence>
<accession>A0A0E9UHN2</accession>
<protein>
    <submittedName>
        <fullName evidence="1">Uncharacterized protein</fullName>
    </submittedName>
</protein>
<organism evidence="1">
    <name type="scientific">Anguilla anguilla</name>
    <name type="common">European freshwater eel</name>
    <name type="synonym">Muraena anguilla</name>
    <dbReference type="NCBI Taxonomy" id="7936"/>
    <lineage>
        <taxon>Eukaryota</taxon>
        <taxon>Metazoa</taxon>
        <taxon>Chordata</taxon>
        <taxon>Craniata</taxon>
        <taxon>Vertebrata</taxon>
        <taxon>Euteleostomi</taxon>
        <taxon>Actinopterygii</taxon>
        <taxon>Neopterygii</taxon>
        <taxon>Teleostei</taxon>
        <taxon>Anguilliformes</taxon>
        <taxon>Anguillidae</taxon>
        <taxon>Anguilla</taxon>
    </lineage>
</organism>
<sequence>MINVIRTRILVKLSTKIRNGCYFCFLELMCRENVKLCVCCNGKAAIEGMNNKVKPSTYAFR</sequence>
<dbReference type="EMBL" id="GBXM01044069">
    <property type="protein sequence ID" value="JAH64508.1"/>
    <property type="molecule type" value="Transcribed_RNA"/>
</dbReference>